<gene>
    <name evidence="1" type="ORF">L9F63_018591</name>
</gene>
<evidence type="ECO:0000313" key="2">
    <source>
        <dbReference type="Proteomes" id="UP001233999"/>
    </source>
</evidence>
<dbReference type="EMBL" id="JASPKZ010006042">
    <property type="protein sequence ID" value="KAJ9587984.1"/>
    <property type="molecule type" value="Genomic_DNA"/>
</dbReference>
<protein>
    <submittedName>
        <fullName evidence="1">Uncharacterized protein</fullName>
    </submittedName>
</protein>
<comment type="caution">
    <text evidence="1">The sequence shown here is derived from an EMBL/GenBank/DDBJ whole genome shotgun (WGS) entry which is preliminary data.</text>
</comment>
<feature type="non-terminal residue" evidence="1">
    <location>
        <position position="1"/>
    </location>
</feature>
<reference evidence="1" key="1">
    <citation type="journal article" date="2023" name="IScience">
        <title>Live-bearing cockroach genome reveals convergent evolutionary mechanisms linked to viviparity in insects and beyond.</title>
        <authorList>
            <person name="Fouks B."/>
            <person name="Harrison M.C."/>
            <person name="Mikhailova A.A."/>
            <person name="Marchal E."/>
            <person name="English S."/>
            <person name="Carruthers M."/>
            <person name="Jennings E.C."/>
            <person name="Chiamaka E.L."/>
            <person name="Frigard R.A."/>
            <person name="Pippel M."/>
            <person name="Attardo G.M."/>
            <person name="Benoit J.B."/>
            <person name="Bornberg-Bauer E."/>
            <person name="Tobe S.S."/>
        </authorList>
    </citation>
    <scope>NUCLEOTIDE SEQUENCE</scope>
    <source>
        <strain evidence="1">Stay&amp;Tobe</strain>
    </source>
</reference>
<sequence>MGMLEHVSNLSLDFNKLGLQANKFILSFFNRSFCTFPLFVTRIRKLTTPQFVILHIPSLKLSEFSVSLTFQSYRGNNVAGRMLRGNVIKLGDIPKYDPFLYLHALKNYNLV</sequence>
<dbReference type="AlphaFoldDB" id="A0AAD8EFJ7"/>
<proteinExistence type="predicted"/>
<accession>A0AAD8EFJ7</accession>
<reference evidence="1" key="2">
    <citation type="submission" date="2023-05" db="EMBL/GenBank/DDBJ databases">
        <authorList>
            <person name="Fouks B."/>
        </authorList>
    </citation>
    <scope>NUCLEOTIDE SEQUENCE</scope>
    <source>
        <strain evidence="1">Stay&amp;Tobe</strain>
        <tissue evidence="1">Testes</tissue>
    </source>
</reference>
<keyword evidence="2" id="KW-1185">Reference proteome</keyword>
<name>A0AAD8EFJ7_DIPPU</name>
<organism evidence="1 2">
    <name type="scientific">Diploptera punctata</name>
    <name type="common">Pacific beetle cockroach</name>
    <dbReference type="NCBI Taxonomy" id="6984"/>
    <lineage>
        <taxon>Eukaryota</taxon>
        <taxon>Metazoa</taxon>
        <taxon>Ecdysozoa</taxon>
        <taxon>Arthropoda</taxon>
        <taxon>Hexapoda</taxon>
        <taxon>Insecta</taxon>
        <taxon>Pterygota</taxon>
        <taxon>Neoptera</taxon>
        <taxon>Polyneoptera</taxon>
        <taxon>Dictyoptera</taxon>
        <taxon>Blattodea</taxon>
        <taxon>Blaberoidea</taxon>
        <taxon>Blaberidae</taxon>
        <taxon>Diplopterinae</taxon>
        <taxon>Diploptera</taxon>
    </lineage>
</organism>
<evidence type="ECO:0000313" key="1">
    <source>
        <dbReference type="EMBL" id="KAJ9587984.1"/>
    </source>
</evidence>
<dbReference type="Proteomes" id="UP001233999">
    <property type="component" value="Unassembled WGS sequence"/>
</dbReference>